<protein>
    <submittedName>
        <fullName evidence="6">Non-specific lipid-transfer protein 2-like</fullName>
    </submittedName>
</protein>
<dbReference type="CDD" id="cd01959">
    <property type="entry name" value="nsLTP2"/>
    <property type="match status" value="1"/>
</dbReference>
<reference evidence="5" key="1">
    <citation type="journal article" date="2019" name="Database">
        <title>The radish genome database (RadishGD): an integrated information resource for radish genomics.</title>
        <authorList>
            <person name="Yu H.J."/>
            <person name="Baek S."/>
            <person name="Lee Y.J."/>
            <person name="Cho A."/>
            <person name="Mun J.H."/>
        </authorList>
    </citation>
    <scope>NUCLEOTIDE SEQUENCE [LARGE SCALE GENOMIC DNA]</scope>
    <source>
        <strain evidence="5">cv. WK10039</strain>
    </source>
</reference>
<dbReference type="GO" id="GO:0008289">
    <property type="term" value="F:lipid binding"/>
    <property type="evidence" value="ECO:0007669"/>
    <property type="project" value="UniProtKB-KW"/>
</dbReference>
<organism evidence="5 6">
    <name type="scientific">Raphanus sativus</name>
    <name type="common">Radish</name>
    <name type="synonym">Raphanus raphanistrum var. sativus</name>
    <dbReference type="NCBI Taxonomy" id="3726"/>
    <lineage>
        <taxon>Eukaryota</taxon>
        <taxon>Viridiplantae</taxon>
        <taxon>Streptophyta</taxon>
        <taxon>Embryophyta</taxon>
        <taxon>Tracheophyta</taxon>
        <taxon>Spermatophyta</taxon>
        <taxon>Magnoliopsida</taxon>
        <taxon>eudicotyledons</taxon>
        <taxon>Gunneridae</taxon>
        <taxon>Pentapetalae</taxon>
        <taxon>rosids</taxon>
        <taxon>malvids</taxon>
        <taxon>Brassicales</taxon>
        <taxon>Brassicaceae</taxon>
        <taxon>Brassiceae</taxon>
        <taxon>Raphanus</taxon>
    </lineage>
</organism>
<feature type="signal peptide" evidence="3">
    <location>
        <begin position="1"/>
        <end position="31"/>
    </location>
</feature>
<keyword evidence="1" id="KW-0813">Transport</keyword>
<dbReference type="GeneID" id="108855175"/>
<dbReference type="InterPro" id="IPR036312">
    <property type="entry name" value="Bifun_inhib/LTP/seed_sf"/>
</dbReference>
<dbReference type="Proteomes" id="UP000504610">
    <property type="component" value="Chromosome 4"/>
</dbReference>
<dbReference type="AlphaFoldDB" id="A0A6J0NIP1"/>
<dbReference type="Pfam" id="PF00234">
    <property type="entry name" value="Tryp_alpha_amyl"/>
    <property type="match status" value="1"/>
</dbReference>
<keyword evidence="5" id="KW-1185">Reference proteome</keyword>
<evidence type="ECO:0000256" key="3">
    <source>
        <dbReference type="SAM" id="SignalP"/>
    </source>
</evidence>
<reference evidence="6" key="2">
    <citation type="submission" date="2025-08" db="UniProtKB">
        <authorList>
            <consortium name="RefSeq"/>
        </authorList>
    </citation>
    <scope>IDENTIFICATION</scope>
    <source>
        <tissue evidence="6">Leaf</tissue>
    </source>
</reference>
<sequence length="104" mass="11217">MCWNPISMKFTGVVCIAFVIVLVSALAPTKAVLEEKAECIPTELLSCLPAIQTGSQPTADCCGKLKEQESCLCGYIRNPLFSQYVTSENAHKTLANCGIPYPTC</sequence>
<dbReference type="InterPro" id="IPR016140">
    <property type="entry name" value="Bifunc_inhib/LTP/seed_store"/>
</dbReference>
<dbReference type="PANTHER" id="PTHR33214">
    <property type="entry name" value="BIFUNCTIONAL INHIBITOR/LIPID-TRANSFER PROTEIN/SEED STORAGE 2S ALBUMIN SUPERFAMILY PROTEIN"/>
    <property type="match status" value="1"/>
</dbReference>
<feature type="domain" description="Bifunctional inhibitor/plant lipid transfer protein/seed storage helical" evidence="4">
    <location>
        <begin position="39"/>
        <end position="104"/>
    </location>
</feature>
<dbReference type="GO" id="GO:0006869">
    <property type="term" value="P:lipid transport"/>
    <property type="evidence" value="ECO:0007669"/>
    <property type="project" value="InterPro"/>
</dbReference>
<evidence type="ECO:0000256" key="2">
    <source>
        <dbReference type="ARBA" id="ARBA00023121"/>
    </source>
</evidence>
<accession>A0A6J0NIP1</accession>
<dbReference type="PANTHER" id="PTHR33214:SF47">
    <property type="entry name" value="BIFUNCTIONAL INHIBITOR_LIPID-TRANSFER PROTEIN_SEED STORAGE 2S ALBUMIN SUPERFAMILY PROTEIN"/>
    <property type="match status" value="1"/>
</dbReference>
<gene>
    <name evidence="6" type="primary">LOC108855175</name>
</gene>
<keyword evidence="3" id="KW-0732">Signal</keyword>
<keyword evidence="2" id="KW-0446">Lipid-binding</keyword>
<dbReference type="InterPro" id="IPR033872">
    <property type="entry name" value="nsLTP2"/>
</dbReference>
<dbReference type="SUPFAM" id="SSF47699">
    <property type="entry name" value="Bifunctional inhibitor/lipid-transfer protein/seed storage 2S albumin"/>
    <property type="match status" value="1"/>
</dbReference>
<dbReference type="SMART" id="SM00499">
    <property type="entry name" value="AAI"/>
    <property type="match status" value="1"/>
</dbReference>
<proteinExistence type="predicted"/>
<feature type="chain" id="PRO_5040768326" evidence="3">
    <location>
        <begin position="32"/>
        <end position="104"/>
    </location>
</feature>
<dbReference type="OrthoDB" id="665742at2759"/>
<name>A0A6J0NIP1_RAPSA</name>
<dbReference type="KEGG" id="rsz:108855175"/>
<dbReference type="RefSeq" id="XP_018484425.2">
    <property type="nucleotide sequence ID" value="XM_018628923.2"/>
</dbReference>
<evidence type="ECO:0000256" key="1">
    <source>
        <dbReference type="ARBA" id="ARBA00022448"/>
    </source>
</evidence>
<evidence type="ECO:0000313" key="5">
    <source>
        <dbReference type="Proteomes" id="UP000504610"/>
    </source>
</evidence>
<evidence type="ECO:0000313" key="6">
    <source>
        <dbReference type="RefSeq" id="XP_018484425.2"/>
    </source>
</evidence>
<evidence type="ECO:0000259" key="4">
    <source>
        <dbReference type="SMART" id="SM00499"/>
    </source>
</evidence>
<dbReference type="Gene3D" id="1.10.110.10">
    <property type="entry name" value="Plant lipid-transfer and hydrophobic proteins"/>
    <property type="match status" value="1"/>
</dbReference>